<evidence type="ECO:0000313" key="2">
    <source>
        <dbReference type="EMBL" id="QKG72809.1"/>
    </source>
</evidence>
<accession>A0A7D4CEV9</accession>
<proteinExistence type="predicted"/>
<evidence type="ECO:0000313" key="3">
    <source>
        <dbReference type="Proteomes" id="UP000504693"/>
    </source>
</evidence>
<dbReference type="EMBL" id="CP053921">
    <property type="protein sequence ID" value="QKG72809.1"/>
    <property type="molecule type" value="Genomic_DNA"/>
</dbReference>
<organism evidence="2 3">
    <name type="scientific">Erythrobacter mangrovi</name>
    <dbReference type="NCBI Taxonomy" id="2739433"/>
    <lineage>
        <taxon>Bacteria</taxon>
        <taxon>Pseudomonadati</taxon>
        <taxon>Pseudomonadota</taxon>
        <taxon>Alphaproteobacteria</taxon>
        <taxon>Sphingomonadales</taxon>
        <taxon>Erythrobacteraceae</taxon>
        <taxon>Erythrobacter/Porphyrobacter group</taxon>
        <taxon>Erythrobacter</taxon>
    </lineage>
</organism>
<feature type="domain" description="DUF5655" evidence="1">
    <location>
        <begin position="189"/>
        <end position="302"/>
    </location>
</feature>
<dbReference type="InterPro" id="IPR043714">
    <property type="entry name" value="DUF5655"/>
</dbReference>
<name>A0A7D4CEV9_9SPHN</name>
<dbReference type="GO" id="GO:0003676">
    <property type="term" value="F:nucleic acid binding"/>
    <property type="evidence" value="ECO:0007669"/>
    <property type="project" value="InterPro"/>
</dbReference>
<dbReference type="Proteomes" id="UP000504693">
    <property type="component" value="Chromosome"/>
</dbReference>
<sequence length="303" mass="33725">MSDIKLYRMAQGGVAELSGGAVALEKSLQTLFEANLESLLGVRFLASEFITNEGGRMDSLGIDENNSPVVIEYKRSSNENVINQGLFYLDWLMGHRKDFEWLVLEKLGKDAAKAVDWSGPRLICIAGDFGKYDEHAVKQMNRNISLIRYRKFEGDLLLLEQLTSASAKGPTSVAVPASPTGAKPNYKTIEDQMAEAPQALTDLYHLMSDFMLALGDDVETKTTAYYVAFRRIKNFASLEFRNQAKKLLVYVKVDPDSVVLEQGFTRDVRGIGHFGTGDLEITIQSSADFEKAKPLLEKSYEVS</sequence>
<dbReference type="AlphaFoldDB" id="A0A7D4CEV9"/>
<dbReference type="InterPro" id="IPR011856">
    <property type="entry name" value="tRNA_endonuc-like_dom_sf"/>
</dbReference>
<evidence type="ECO:0000259" key="1">
    <source>
        <dbReference type="Pfam" id="PF18899"/>
    </source>
</evidence>
<keyword evidence="3" id="KW-1185">Reference proteome</keyword>
<protein>
    <submittedName>
        <fullName evidence="2">DUF91 domain-containing protein</fullName>
    </submittedName>
</protein>
<dbReference type="KEGG" id="emv:HQR01_13370"/>
<dbReference type="Pfam" id="PF18899">
    <property type="entry name" value="DUF5655"/>
    <property type="match status" value="1"/>
</dbReference>
<dbReference type="Gene3D" id="3.40.1350.10">
    <property type="match status" value="1"/>
</dbReference>
<reference evidence="2 3" key="1">
    <citation type="submission" date="2020-05" db="EMBL/GenBank/DDBJ databases">
        <title>Erythrobacter mangrovi sp. nov., isolated from rhizosphere soil of mangrove plant (Kandelia candel).</title>
        <authorList>
            <person name="Ye Y.H."/>
        </authorList>
    </citation>
    <scope>NUCLEOTIDE SEQUENCE [LARGE SCALE GENOMIC DNA]</scope>
    <source>
        <strain evidence="2 3">EB310</strain>
    </source>
</reference>
<gene>
    <name evidence="2" type="ORF">HQR01_13370</name>
</gene>